<gene>
    <name evidence="3" type="ORF">LAME_0D08658G</name>
</gene>
<proteinExistence type="predicted"/>
<reference evidence="4" key="1">
    <citation type="submission" date="2016-03" db="EMBL/GenBank/DDBJ databases">
        <authorList>
            <person name="Devillers Hugo."/>
        </authorList>
    </citation>
    <scope>NUCLEOTIDE SEQUENCE [LARGE SCALE GENOMIC DNA]</scope>
</reference>
<dbReference type="SMART" id="SM00717">
    <property type="entry name" value="SANT"/>
    <property type="match status" value="1"/>
</dbReference>
<dbReference type="InterPro" id="IPR001005">
    <property type="entry name" value="SANT/Myb"/>
</dbReference>
<evidence type="ECO:0000259" key="2">
    <source>
        <dbReference type="PROSITE" id="PS50090"/>
    </source>
</evidence>
<dbReference type="EMBL" id="LT598482">
    <property type="protein sequence ID" value="SCU87070.1"/>
    <property type="molecule type" value="Genomic_DNA"/>
</dbReference>
<feature type="compositionally biased region" description="Low complexity" evidence="1">
    <location>
        <begin position="43"/>
        <end position="83"/>
    </location>
</feature>
<evidence type="ECO:0000256" key="1">
    <source>
        <dbReference type="SAM" id="MobiDB-lite"/>
    </source>
</evidence>
<accession>A0A1G4JB91</accession>
<dbReference type="Gene3D" id="1.10.10.60">
    <property type="entry name" value="Homeodomain-like"/>
    <property type="match status" value="1"/>
</dbReference>
<name>A0A1G4JB91_9SACH</name>
<feature type="region of interest" description="Disordered" evidence="1">
    <location>
        <begin position="1"/>
        <end position="87"/>
    </location>
</feature>
<evidence type="ECO:0000313" key="4">
    <source>
        <dbReference type="Proteomes" id="UP000191144"/>
    </source>
</evidence>
<feature type="compositionally biased region" description="Pro residues" evidence="1">
    <location>
        <begin position="21"/>
        <end position="37"/>
    </location>
</feature>
<dbReference type="PROSITE" id="PS50090">
    <property type="entry name" value="MYB_LIKE"/>
    <property type="match status" value="1"/>
</dbReference>
<organism evidence="3 4">
    <name type="scientific">Lachancea meyersii CBS 8951</name>
    <dbReference type="NCBI Taxonomy" id="1266667"/>
    <lineage>
        <taxon>Eukaryota</taxon>
        <taxon>Fungi</taxon>
        <taxon>Dikarya</taxon>
        <taxon>Ascomycota</taxon>
        <taxon>Saccharomycotina</taxon>
        <taxon>Saccharomycetes</taxon>
        <taxon>Saccharomycetales</taxon>
        <taxon>Saccharomycetaceae</taxon>
        <taxon>Lachancea</taxon>
    </lineage>
</organism>
<dbReference type="SUPFAM" id="SSF46689">
    <property type="entry name" value="Homeodomain-like"/>
    <property type="match status" value="1"/>
</dbReference>
<keyword evidence="4" id="KW-1185">Reference proteome</keyword>
<protein>
    <submittedName>
        <fullName evidence="3">LAME_0D08658g1_1</fullName>
    </submittedName>
</protein>
<dbReference type="OrthoDB" id="4036644at2759"/>
<sequence length="331" mass="37172">MNDPYNNSVDDGCDAFRGNRAPPPIMAGPGSPMPPYSLPLLAQQSQHSTPTPSQQQQQQQQQHQQLSVVTSPTSDTGSSSSQKPSRRLWTPMEDLVLLTLVLTHKHALPVASNARRFWEFVSQQLLQEHSLHRNTRQCRDRFNLLHARGVRNATCNVEPSSHRDALTLKIAQVFDSTDRGHYRLSREYIEQLNSNSPQTLSYDGSDQQFHAESQLSHVNAYPTVTGPGASVPMAIPHAMPHENDKHSAPTSELIHISNSITSLVSSSQRLATDFQDLSERFAHLTNQVRYIQMRLDKYQGTYQNDVPVREPSHEQFIPGGDFIGPAKRQDQ</sequence>
<evidence type="ECO:0000313" key="3">
    <source>
        <dbReference type="EMBL" id="SCU87070.1"/>
    </source>
</evidence>
<dbReference type="InterPro" id="IPR009057">
    <property type="entry name" value="Homeodomain-like_sf"/>
</dbReference>
<feature type="domain" description="Myb-like" evidence="2">
    <location>
        <begin position="81"/>
        <end position="146"/>
    </location>
</feature>
<dbReference type="Proteomes" id="UP000191144">
    <property type="component" value="Chromosome D"/>
</dbReference>
<dbReference type="AlphaFoldDB" id="A0A1G4JB91"/>